<protein>
    <submittedName>
        <fullName evidence="2">Kinase inhibitor</fullName>
    </submittedName>
</protein>
<proteinExistence type="predicted"/>
<accession>A0A1B1Y274</accession>
<dbReference type="Gene3D" id="3.90.280.10">
    <property type="entry name" value="PEBP-like"/>
    <property type="match status" value="1"/>
</dbReference>
<feature type="chain" id="PRO_5008532378" evidence="1">
    <location>
        <begin position="22"/>
        <end position="183"/>
    </location>
</feature>
<gene>
    <name evidence="2" type="ORF">AXE80_00555</name>
</gene>
<dbReference type="NCBIfam" id="TIGR00481">
    <property type="entry name" value="YbhB/YbcL family Raf kinase inhibitor-like protein"/>
    <property type="match status" value="1"/>
</dbReference>
<dbReference type="KEGG" id="wfu:AXE80_00555"/>
<dbReference type="EMBL" id="CP014224">
    <property type="protein sequence ID" value="ANW94873.1"/>
    <property type="molecule type" value="Genomic_DNA"/>
</dbReference>
<keyword evidence="3" id="KW-1185">Reference proteome</keyword>
<keyword evidence="1" id="KW-0732">Signal</keyword>
<dbReference type="PANTHER" id="PTHR30289:SF1">
    <property type="entry name" value="PEBP (PHOSPHATIDYLETHANOLAMINE-BINDING PROTEIN) FAMILY PROTEIN"/>
    <property type="match status" value="1"/>
</dbReference>
<name>A0A1B1Y274_9FLAO</name>
<dbReference type="CDD" id="cd00865">
    <property type="entry name" value="PEBP_bact_arch"/>
    <property type="match status" value="1"/>
</dbReference>
<organism evidence="2 3">
    <name type="scientific">Wenyingzhuangia fucanilytica</name>
    <dbReference type="NCBI Taxonomy" id="1790137"/>
    <lineage>
        <taxon>Bacteria</taxon>
        <taxon>Pseudomonadati</taxon>
        <taxon>Bacteroidota</taxon>
        <taxon>Flavobacteriia</taxon>
        <taxon>Flavobacteriales</taxon>
        <taxon>Flavobacteriaceae</taxon>
        <taxon>Wenyingzhuangia</taxon>
    </lineage>
</organism>
<reference evidence="2 3" key="1">
    <citation type="submission" date="2016-02" db="EMBL/GenBank/DDBJ databases">
        <authorList>
            <person name="Wen L."/>
            <person name="He K."/>
            <person name="Yang H."/>
        </authorList>
    </citation>
    <scope>NUCLEOTIDE SEQUENCE [LARGE SCALE GENOMIC DNA]</scope>
    <source>
        <strain evidence="2 3">CZ1127</strain>
    </source>
</reference>
<dbReference type="SUPFAM" id="SSF49777">
    <property type="entry name" value="PEBP-like"/>
    <property type="match status" value="1"/>
</dbReference>
<dbReference type="RefSeq" id="WP_068823978.1">
    <property type="nucleotide sequence ID" value="NZ_CP014224.1"/>
</dbReference>
<evidence type="ECO:0000313" key="2">
    <source>
        <dbReference type="EMBL" id="ANW94873.1"/>
    </source>
</evidence>
<dbReference type="AlphaFoldDB" id="A0A1B1Y274"/>
<sequence length="183" mass="19956">MKIKFYTLSLMMFVFTSTLFAQKTFTLTSKTIGGQATITEEFDGFGCTGKNESPQLSWSNAPEGTKSFAVTMYDPDAPTGSGWWHWVIFDIPANVNELVSNAGDIDLKLAPKGAVQSVTDYGKPGYGGPCPPEGHGLHQYIITVHALKTNTLGLKANTNPATVGFYLWNNTLAKASIVTYYKR</sequence>
<evidence type="ECO:0000256" key="1">
    <source>
        <dbReference type="SAM" id="SignalP"/>
    </source>
</evidence>
<dbReference type="InterPro" id="IPR005247">
    <property type="entry name" value="YbhB_YbcL/LppC-like"/>
</dbReference>
<evidence type="ECO:0000313" key="3">
    <source>
        <dbReference type="Proteomes" id="UP000092967"/>
    </source>
</evidence>
<dbReference type="InterPro" id="IPR036610">
    <property type="entry name" value="PEBP-like_sf"/>
</dbReference>
<dbReference type="STRING" id="1790137.AXE80_00555"/>
<dbReference type="Proteomes" id="UP000092967">
    <property type="component" value="Chromosome"/>
</dbReference>
<dbReference type="Pfam" id="PF01161">
    <property type="entry name" value="PBP"/>
    <property type="match status" value="1"/>
</dbReference>
<dbReference type="PANTHER" id="PTHR30289">
    <property type="entry name" value="UNCHARACTERIZED PROTEIN YBCL-RELATED"/>
    <property type="match status" value="1"/>
</dbReference>
<dbReference type="OrthoDB" id="9797506at2"/>
<dbReference type="InterPro" id="IPR008914">
    <property type="entry name" value="PEBP"/>
</dbReference>
<feature type="signal peptide" evidence="1">
    <location>
        <begin position="1"/>
        <end position="21"/>
    </location>
</feature>